<organism evidence="1 2">
    <name type="scientific">Solanum commersonii</name>
    <name type="common">Commerson's wild potato</name>
    <name type="synonym">Commerson's nightshade</name>
    <dbReference type="NCBI Taxonomy" id="4109"/>
    <lineage>
        <taxon>Eukaryota</taxon>
        <taxon>Viridiplantae</taxon>
        <taxon>Streptophyta</taxon>
        <taxon>Embryophyta</taxon>
        <taxon>Tracheophyta</taxon>
        <taxon>Spermatophyta</taxon>
        <taxon>Magnoliopsida</taxon>
        <taxon>eudicotyledons</taxon>
        <taxon>Gunneridae</taxon>
        <taxon>Pentapetalae</taxon>
        <taxon>asterids</taxon>
        <taxon>lamiids</taxon>
        <taxon>Solanales</taxon>
        <taxon>Solanaceae</taxon>
        <taxon>Solanoideae</taxon>
        <taxon>Solaneae</taxon>
        <taxon>Solanum</taxon>
    </lineage>
</organism>
<accession>A0A9J6B1A2</accession>
<comment type="caution">
    <text evidence="1">The sequence shown here is derived from an EMBL/GenBank/DDBJ whole genome shotgun (WGS) entry which is preliminary data.</text>
</comment>
<keyword evidence="2" id="KW-1185">Reference proteome</keyword>
<name>A0A9J6B1A2_SOLCO</name>
<proteinExistence type="predicted"/>
<reference evidence="1 2" key="1">
    <citation type="submission" date="2020-09" db="EMBL/GenBank/DDBJ databases">
        <title>De no assembly of potato wild relative species, Solanum commersonii.</title>
        <authorList>
            <person name="Cho K."/>
        </authorList>
    </citation>
    <scope>NUCLEOTIDE SEQUENCE [LARGE SCALE GENOMIC DNA]</scope>
    <source>
        <strain evidence="1">LZ3.2</strain>
        <tissue evidence="1">Leaf</tissue>
    </source>
</reference>
<protein>
    <submittedName>
        <fullName evidence="1">Uncharacterized protein</fullName>
    </submittedName>
</protein>
<sequence length="189" mass="22202">MGKFGVFGHLWITLKLYMEENDQHLTLKLKDYPTDPCTFITSLYAKCTTRQRIIVYNLFNGPWCLGGEFYVIMDPTEKLGGIPHRAYKSLDFISTMGSYGDIHEQFNSWEANIRILEDIDLNNNNEQGKKILTKDTQNLSNGLLKEGDCNSKNFHTILRDRRRRLQFHRIRNNKDRWIEGEDITLLKLQ</sequence>
<dbReference type="OrthoDB" id="851173at2759"/>
<dbReference type="Proteomes" id="UP000824120">
    <property type="component" value="Chromosome 1"/>
</dbReference>
<evidence type="ECO:0000313" key="1">
    <source>
        <dbReference type="EMBL" id="KAG5630444.1"/>
    </source>
</evidence>
<gene>
    <name evidence="1" type="ORF">H5410_002161</name>
</gene>
<dbReference type="EMBL" id="JACXVP010000001">
    <property type="protein sequence ID" value="KAG5630444.1"/>
    <property type="molecule type" value="Genomic_DNA"/>
</dbReference>
<evidence type="ECO:0000313" key="2">
    <source>
        <dbReference type="Proteomes" id="UP000824120"/>
    </source>
</evidence>
<dbReference type="AlphaFoldDB" id="A0A9J6B1A2"/>